<accession>A0ABT9T1N7</accession>
<comment type="caution">
    <text evidence="2">The sequence shown here is derived from an EMBL/GenBank/DDBJ whole genome shotgun (WGS) entry which is preliminary data.</text>
</comment>
<evidence type="ECO:0000256" key="1">
    <source>
        <dbReference type="SAM" id="SignalP"/>
    </source>
</evidence>
<keyword evidence="1" id="KW-0732">Signal</keyword>
<name>A0ABT9T1N7_9GAMM</name>
<reference evidence="2 3" key="1">
    <citation type="submission" date="2023-07" db="EMBL/GenBank/DDBJ databases">
        <title>Sorghum-associated microbial communities from plants grown in Nebraska, USA.</title>
        <authorList>
            <person name="Schachtman D."/>
        </authorList>
    </citation>
    <scope>NUCLEOTIDE SEQUENCE [LARGE SCALE GENOMIC DNA]</scope>
    <source>
        <strain evidence="2 3">CC60</strain>
    </source>
</reference>
<dbReference type="PANTHER" id="PTHR37530:SF1">
    <property type="entry name" value="OUTER MEMBRANE PROTEIN SLP"/>
    <property type="match status" value="1"/>
</dbReference>
<dbReference type="EMBL" id="JAUSSK010000003">
    <property type="protein sequence ID" value="MDQ0010433.1"/>
    <property type="molecule type" value="Genomic_DNA"/>
</dbReference>
<organism evidence="2 3">
    <name type="scientific">Luteibacter jiangsuensis</name>
    <dbReference type="NCBI Taxonomy" id="637577"/>
    <lineage>
        <taxon>Bacteria</taxon>
        <taxon>Pseudomonadati</taxon>
        <taxon>Pseudomonadota</taxon>
        <taxon>Gammaproteobacteria</taxon>
        <taxon>Lysobacterales</taxon>
        <taxon>Rhodanobacteraceae</taxon>
        <taxon>Luteibacter</taxon>
    </lineage>
</organism>
<dbReference type="InterPro" id="IPR004658">
    <property type="entry name" value="OMP_Slp"/>
</dbReference>
<dbReference type="Proteomes" id="UP001237737">
    <property type="component" value="Unassembled WGS sequence"/>
</dbReference>
<sequence length="169" mass="17793">MRPTIVRLAVPAALLLTLALAGCAPAPIYKPTASNVAVPPAQVAREPERYGSADVIWGGRIVNVRNFADHSEIEVLAYPLDGSQRPKANDTGNGRFIAAMPGYVESLDYPAGSLVTIAGRLNGTRTGNVGQAQYTFPLVSVNQSHVWTAKEMSGGHPNVSFGVGVGVIR</sequence>
<proteinExistence type="predicted"/>
<protein>
    <submittedName>
        <fullName evidence="2">Outer membrane lipoprotein</fullName>
    </submittedName>
</protein>
<keyword evidence="2" id="KW-0449">Lipoprotein</keyword>
<gene>
    <name evidence="2" type="ORF">J2T07_002623</name>
</gene>
<feature type="chain" id="PRO_5046588506" evidence="1">
    <location>
        <begin position="27"/>
        <end position="169"/>
    </location>
</feature>
<evidence type="ECO:0000313" key="2">
    <source>
        <dbReference type="EMBL" id="MDQ0010433.1"/>
    </source>
</evidence>
<dbReference type="RefSeq" id="WP_306850522.1">
    <property type="nucleotide sequence ID" value="NZ_JAUSSK010000003.1"/>
</dbReference>
<dbReference type="PROSITE" id="PS51257">
    <property type="entry name" value="PROKAR_LIPOPROTEIN"/>
    <property type="match status" value="1"/>
</dbReference>
<feature type="signal peptide" evidence="1">
    <location>
        <begin position="1"/>
        <end position="26"/>
    </location>
</feature>
<keyword evidence="3" id="KW-1185">Reference proteome</keyword>
<evidence type="ECO:0000313" key="3">
    <source>
        <dbReference type="Proteomes" id="UP001237737"/>
    </source>
</evidence>
<dbReference type="PANTHER" id="PTHR37530">
    <property type="entry name" value="OUTER MEMBRANE PROTEIN SLP"/>
    <property type="match status" value="1"/>
</dbReference>
<dbReference type="PIRSF" id="PIRSF004982">
    <property type="entry name" value="SlP"/>
    <property type="match status" value="1"/>
</dbReference>
<dbReference type="Pfam" id="PF03843">
    <property type="entry name" value="Slp"/>
    <property type="match status" value="1"/>
</dbReference>